<dbReference type="SUPFAM" id="SSF57850">
    <property type="entry name" value="RING/U-box"/>
    <property type="match status" value="1"/>
</dbReference>
<evidence type="ECO:0000256" key="1">
    <source>
        <dbReference type="ARBA" id="ARBA00004141"/>
    </source>
</evidence>
<dbReference type="EMBL" id="ASGP02000002">
    <property type="protein sequence ID" value="KAH9521859.1"/>
    <property type="molecule type" value="Genomic_DNA"/>
</dbReference>
<dbReference type="InterPro" id="IPR013083">
    <property type="entry name" value="Znf_RING/FYVE/PHD"/>
</dbReference>
<keyword evidence="9" id="KW-0472">Membrane</keyword>
<feature type="domain" description="RING-CH-type" evidence="10">
    <location>
        <begin position="16"/>
        <end position="76"/>
    </location>
</feature>
<keyword evidence="2" id="KW-0808">Transferase</keyword>
<dbReference type="AlphaFoldDB" id="A0A922L6M1"/>
<protein>
    <submittedName>
        <fullName evidence="11">Vesicle transport protein SFT2B, variant 2</fullName>
    </submittedName>
</protein>
<comment type="subcellular location">
    <subcellularLocation>
        <location evidence="1">Membrane</location>
        <topology evidence="1">Multi-pass membrane protein</topology>
    </subcellularLocation>
</comment>
<organism evidence="11 12">
    <name type="scientific">Dermatophagoides farinae</name>
    <name type="common">American house dust mite</name>
    <dbReference type="NCBI Taxonomy" id="6954"/>
    <lineage>
        <taxon>Eukaryota</taxon>
        <taxon>Metazoa</taxon>
        <taxon>Ecdysozoa</taxon>
        <taxon>Arthropoda</taxon>
        <taxon>Chelicerata</taxon>
        <taxon>Arachnida</taxon>
        <taxon>Acari</taxon>
        <taxon>Acariformes</taxon>
        <taxon>Sarcoptiformes</taxon>
        <taxon>Astigmata</taxon>
        <taxon>Psoroptidia</taxon>
        <taxon>Analgoidea</taxon>
        <taxon>Pyroglyphidae</taxon>
        <taxon>Dermatophagoidinae</taxon>
        <taxon>Dermatophagoides</taxon>
    </lineage>
</organism>
<keyword evidence="6" id="KW-0833">Ubl conjugation pathway</keyword>
<dbReference type="PANTHER" id="PTHR46065">
    <property type="entry name" value="E3 UBIQUITIN-PROTEIN LIGASE MARCH 2/3 FAMILY MEMBER"/>
    <property type="match status" value="1"/>
</dbReference>
<keyword evidence="3" id="KW-0812">Transmembrane</keyword>
<evidence type="ECO:0000256" key="5">
    <source>
        <dbReference type="ARBA" id="ARBA00022771"/>
    </source>
</evidence>
<evidence type="ECO:0000256" key="8">
    <source>
        <dbReference type="ARBA" id="ARBA00022989"/>
    </source>
</evidence>
<proteinExistence type="predicted"/>
<evidence type="ECO:0000256" key="3">
    <source>
        <dbReference type="ARBA" id="ARBA00022692"/>
    </source>
</evidence>
<dbReference type="GO" id="GO:0016740">
    <property type="term" value="F:transferase activity"/>
    <property type="evidence" value="ECO:0007669"/>
    <property type="project" value="UniProtKB-KW"/>
</dbReference>
<reference evidence="11" key="2">
    <citation type="journal article" date="2022" name="Res Sq">
        <title>Comparative Genomics Reveals Insights into the Divergent Evolution of Astigmatic Mites and Household Pest Adaptations.</title>
        <authorList>
            <person name="Xiong Q."/>
            <person name="Wan A.T.-Y."/>
            <person name="Liu X.-Y."/>
            <person name="Fung C.S.-H."/>
            <person name="Xiao X."/>
            <person name="Malainual N."/>
            <person name="Hou J."/>
            <person name="Wang L."/>
            <person name="Wang M."/>
            <person name="Yang K."/>
            <person name="Cui Y."/>
            <person name="Leung E."/>
            <person name="Nong W."/>
            <person name="Shin S.-K."/>
            <person name="Au S."/>
            <person name="Jeong K.Y."/>
            <person name="Chew F.T."/>
            <person name="Hui J."/>
            <person name="Leung T.F."/>
            <person name="Tungtrongchitr A."/>
            <person name="Zhong N."/>
            <person name="Liu Z."/>
            <person name="Tsui S."/>
        </authorList>
    </citation>
    <scope>NUCLEOTIDE SEQUENCE</scope>
    <source>
        <strain evidence="11">Derf</strain>
        <tissue evidence="11">Whole organism</tissue>
    </source>
</reference>
<gene>
    <name evidence="11" type="primary">SFT2D2_1</name>
    <name evidence="11" type="ORF">DERF_005482</name>
</gene>
<comment type="caution">
    <text evidence="11">The sequence shown here is derived from an EMBL/GenBank/DDBJ whole genome shotgun (WGS) entry which is preliminary data.</text>
</comment>
<dbReference type="Pfam" id="PF12906">
    <property type="entry name" value="RINGv"/>
    <property type="match status" value="1"/>
</dbReference>
<reference evidence="11" key="1">
    <citation type="submission" date="2013-05" db="EMBL/GenBank/DDBJ databases">
        <authorList>
            <person name="Yim A.K.Y."/>
            <person name="Chan T.F."/>
            <person name="Ji K.M."/>
            <person name="Liu X.Y."/>
            <person name="Zhou J.W."/>
            <person name="Li R.Q."/>
            <person name="Yang K.Y."/>
            <person name="Li J."/>
            <person name="Li M."/>
            <person name="Law P.T.W."/>
            <person name="Wu Y.L."/>
            <person name="Cai Z.L."/>
            <person name="Qin H."/>
            <person name="Bao Y."/>
            <person name="Leung R.K.K."/>
            <person name="Ng P.K.S."/>
            <person name="Zou J."/>
            <person name="Zhong X.J."/>
            <person name="Ran P.X."/>
            <person name="Zhong N.S."/>
            <person name="Liu Z.G."/>
            <person name="Tsui S.K.W."/>
        </authorList>
    </citation>
    <scope>NUCLEOTIDE SEQUENCE</scope>
    <source>
        <strain evidence="11">Derf</strain>
        <tissue evidence="11">Whole organism</tissue>
    </source>
</reference>
<keyword evidence="5" id="KW-0863">Zinc-finger</keyword>
<evidence type="ECO:0000256" key="7">
    <source>
        <dbReference type="ARBA" id="ARBA00022833"/>
    </source>
</evidence>
<dbReference type="GO" id="GO:0008270">
    <property type="term" value="F:zinc ion binding"/>
    <property type="evidence" value="ECO:0007669"/>
    <property type="project" value="UniProtKB-KW"/>
</dbReference>
<dbReference type="PANTHER" id="PTHR46065:SF3">
    <property type="entry name" value="FI20425P1"/>
    <property type="match status" value="1"/>
</dbReference>
<evidence type="ECO:0000256" key="9">
    <source>
        <dbReference type="ARBA" id="ARBA00023136"/>
    </source>
</evidence>
<dbReference type="Proteomes" id="UP000790347">
    <property type="component" value="Unassembled WGS sequence"/>
</dbReference>
<dbReference type="SMART" id="SM00744">
    <property type="entry name" value="RINGv"/>
    <property type="match status" value="1"/>
</dbReference>
<evidence type="ECO:0000313" key="11">
    <source>
        <dbReference type="EMBL" id="KAH9521859.1"/>
    </source>
</evidence>
<keyword evidence="12" id="KW-1185">Reference proteome</keyword>
<dbReference type="Gene3D" id="3.30.40.10">
    <property type="entry name" value="Zinc/RING finger domain, C3HC4 (zinc finger)"/>
    <property type="match status" value="1"/>
</dbReference>
<dbReference type="PROSITE" id="PS51292">
    <property type="entry name" value="ZF_RING_CH"/>
    <property type="match status" value="1"/>
</dbReference>
<evidence type="ECO:0000259" key="10">
    <source>
        <dbReference type="PROSITE" id="PS51292"/>
    </source>
</evidence>
<evidence type="ECO:0000313" key="12">
    <source>
        <dbReference type="Proteomes" id="UP000790347"/>
    </source>
</evidence>
<evidence type="ECO:0000256" key="4">
    <source>
        <dbReference type="ARBA" id="ARBA00022723"/>
    </source>
</evidence>
<evidence type="ECO:0000256" key="2">
    <source>
        <dbReference type="ARBA" id="ARBA00022679"/>
    </source>
</evidence>
<keyword evidence="8" id="KW-1133">Transmembrane helix</keyword>
<evidence type="ECO:0000256" key="6">
    <source>
        <dbReference type="ARBA" id="ARBA00022786"/>
    </source>
</evidence>
<name>A0A922L6M1_DERFA</name>
<dbReference type="InterPro" id="IPR011016">
    <property type="entry name" value="Znf_RING-CH"/>
</dbReference>
<keyword evidence="4" id="KW-0479">Metal-binding</keyword>
<sequence length="200" mass="23513">MVAKIDNKMAKQQDRIPRHEYRHCRLCHKRGNDSELIQPCDCMTGSNYVHAQCLVEHMLSTDRIHCEQCKSQYRGIKYRYTRKSLIEWLWKEPTARNSLLSCISLLCSSQVCLYSLWQTLFTDELDEFLDDITDIDLSLCIDAIKHNMSIVMLIQVKIVLPIVSIVCSIKQPMTVWNEYRKYSQNHYNIYIEDEAITAIT</sequence>
<dbReference type="GO" id="GO:0016020">
    <property type="term" value="C:membrane"/>
    <property type="evidence" value="ECO:0007669"/>
    <property type="project" value="UniProtKB-SubCell"/>
</dbReference>
<keyword evidence="7" id="KW-0862">Zinc</keyword>
<accession>A0A922L6M1</accession>